<dbReference type="SUPFAM" id="SSF53756">
    <property type="entry name" value="UDP-Glycosyltransferase/glycogen phosphorylase"/>
    <property type="match status" value="1"/>
</dbReference>
<reference evidence="6" key="1">
    <citation type="submission" date="2016-10" db="EMBL/GenBank/DDBJ databases">
        <authorList>
            <person name="Varghese N."/>
            <person name="Submissions S."/>
        </authorList>
    </citation>
    <scope>NUCLEOTIDE SEQUENCE [LARGE SCALE GENOMIC DNA]</scope>
    <source>
        <strain evidence="6">DSM 17933</strain>
    </source>
</reference>
<dbReference type="GO" id="GO:0046920">
    <property type="term" value="F:alpha-(1-&gt;3)-fucosyltransferase activity"/>
    <property type="evidence" value="ECO:0007669"/>
    <property type="project" value="TreeGrafter"/>
</dbReference>
<evidence type="ECO:0000313" key="5">
    <source>
        <dbReference type="EMBL" id="SDG42110.1"/>
    </source>
</evidence>
<comment type="similarity">
    <text evidence="1">Belongs to the glycosyltransferase 10 family.</text>
</comment>
<keyword evidence="2 5" id="KW-0328">Glycosyltransferase</keyword>
<dbReference type="GO" id="GO:0016020">
    <property type="term" value="C:membrane"/>
    <property type="evidence" value="ECO:0007669"/>
    <property type="project" value="InterPro"/>
</dbReference>
<dbReference type="STRING" id="405671.SAMN05421827_106161"/>
<dbReference type="Pfam" id="PF00852">
    <property type="entry name" value="Glyco_transf_10"/>
    <property type="match status" value="1"/>
</dbReference>
<dbReference type="InterPro" id="IPR055270">
    <property type="entry name" value="Glyco_tran_10_C"/>
</dbReference>
<dbReference type="PANTHER" id="PTHR11929:SF194">
    <property type="entry name" value="ALPHA-(1,3)-FUCOSYLTRANSFERASE 10"/>
    <property type="match status" value="1"/>
</dbReference>
<dbReference type="PANTHER" id="PTHR11929">
    <property type="entry name" value="ALPHA- 1,3 -FUCOSYLTRANSFERASE"/>
    <property type="match status" value="1"/>
</dbReference>
<organism evidence="5 6">
    <name type="scientific">Pedobacter terrae</name>
    <dbReference type="NCBI Taxonomy" id="405671"/>
    <lineage>
        <taxon>Bacteria</taxon>
        <taxon>Pseudomonadati</taxon>
        <taxon>Bacteroidota</taxon>
        <taxon>Sphingobacteriia</taxon>
        <taxon>Sphingobacteriales</taxon>
        <taxon>Sphingobacteriaceae</taxon>
        <taxon>Pedobacter</taxon>
    </lineage>
</organism>
<evidence type="ECO:0000256" key="2">
    <source>
        <dbReference type="ARBA" id="ARBA00022676"/>
    </source>
</evidence>
<keyword evidence="3 5" id="KW-0808">Transferase</keyword>
<evidence type="ECO:0000259" key="4">
    <source>
        <dbReference type="Pfam" id="PF00852"/>
    </source>
</evidence>
<name>A0A1G7U5T0_9SPHI</name>
<feature type="domain" description="Fucosyltransferase C-terminal" evidence="4">
    <location>
        <begin position="122"/>
        <end position="239"/>
    </location>
</feature>
<dbReference type="InterPro" id="IPR001503">
    <property type="entry name" value="Glyco_trans_10"/>
</dbReference>
<dbReference type="EMBL" id="FNCH01000006">
    <property type="protein sequence ID" value="SDG42110.1"/>
    <property type="molecule type" value="Genomic_DNA"/>
</dbReference>
<evidence type="ECO:0000256" key="1">
    <source>
        <dbReference type="ARBA" id="ARBA00008919"/>
    </source>
</evidence>
<dbReference type="Proteomes" id="UP000199643">
    <property type="component" value="Unassembled WGS sequence"/>
</dbReference>
<gene>
    <name evidence="5" type="ORF">SAMN05421827_106161</name>
</gene>
<sequence length="338" mass="39933">MTAQNKKKIYIKCQNGISFNTAIIEIFDELTGAFEFIESSKPDFILFGPYGNDFPPKGDYVRIGYFCENIIPDLTICEWAFGIPLEEEINHYKYKRIQWHGLNPKNLIKNLSDNDIDYIINQKKRFCNFFYSNPVPYRAHFFKLLSKYKKIDAPGKSMNNMSSIDEKYTGNIWERKRQFLNEYKFTIAFENYVYPGYQTEKLYDSMLCNSLPIYCGDPFVGQIFNTDSFVNVPDDVNVSDGVLIKFLEKNAQMTLTDILPQFHNNMRHRVTRKVKSIGRNLKMRLQFNNLDFTPIIEKIIEIDQNQDLYVKYLQQPWLNNNTVSTNLTLKNRWLEIFN</sequence>
<dbReference type="InterPro" id="IPR038577">
    <property type="entry name" value="GT10-like_C_sf"/>
</dbReference>
<dbReference type="Gene3D" id="3.40.50.11660">
    <property type="entry name" value="Glycosyl transferase family 10, C-terminal domain"/>
    <property type="match status" value="1"/>
</dbReference>
<evidence type="ECO:0000256" key="3">
    <source>
        <dbReference type="ARBA" id="ARBA00022679"/>
    </source>
</evidence>
<dbReference type="AlphaFoldDB" id="A0A1G7U5T0"/>
<evidence type="ECO:0000313" key="6">
    <source>
        <dbReference type="Proteomes" id="UP000199643"/>
    </source>
</evidence>
<dbReference type="OrthoDB" id="9791032at2"/>
<protein>
    <submittedName>
        <fullName evidence="5">Glycosyltransferase family 10 (Fucosyltransferase) C-term</fullName>
    </submittedName>
</protein>
<accession>A0A1G7U5T0</accession>
<proteinExistence type="inferred from homology"/>
<dbReference type="RefSeq" id="WP_090499271.1">
    <property type="nucleotide sequence ID" value="NZ_FNCH01000006.1"/>
</dbReference>
<keyword evidence="6" id="KW-1185">Reference proteome</keyword>